<evidence type="ECO:0000256" key="6">
    <source>
        <dbReference type="ARBA" id="ARBA00022692"/>
    </source>
</evidence>
<evidence type="ECO:0000313" key="15">
    <source>
        <dbReference type="Proteomes" id="UP000562464"/>
    </source>
</evidence>
<dbReference type="GO" id="GO:0005886">
    <property type="term" value="C:plasma membrane"/>
    <property type="evidence" value="ECO:0007669"/>
    <property type="project" value="UniProtKB-SubCell"/>
</dbReference>
<evidence type="ECO:0000256" key="3">
    <source>
        <dbReference type="ARBA" id="ARBA00021907"/>
    </source>
</evidence>
<feature type="transmembrane region" description="Helical" evidence="11">
    <location>
        <begin position="232"/>
        <end position="260"/>
    </location>
</feature>
<dbReference type="GO" id="GO:0051301">
    <property type="term" value="P:cell division"/>
    <property type="evidence" value="ECO:0007669"/>
    <property type="project" value="UniProtKB-KW"/>
</dbReference>
<dbReference type="Pfam" id="PF18075">
    <property type="entry name" value="FtsX_ECD"/>
    <property type="match status" value="1"/>
</dbReference>
<evidence type="ECO:0000256" key="7">
    <source>
        <dbReference type="ARBA" id="ARBA00022989"/>
    </source>
</evidence>
<protein>
    <recommendedName>
        <fullName evidence="3 10">Cell division protein FtsX</fullName>
    </recommendedName>
</protein>
<proteinExistence type="inferred from homology"/>
<organism evidence="14 15">
    <name type="scientific">Lactovum miscens</name>
    <dbReference type="NCBI Taxonomy" id="190387"/>
    <lineage>
        <taxon>Bacteria</taxon>
        <taxon>Bacillati</taxon>
        <taxon>Bacillota</taxon>
        <taxon>Bacilli</taxon>
        <taxon>Lactobacillales</taxon>
        <taxon>Streptococcaceae</taxon>
        <taxon>Lactovum</taxon>
    </lineage>
</organism>
<dbReference type="Gene3D" id="3.30.70.3040">
    <property type="match status" value="1"/>
</dbReference>
<comment type="subcellular location">
    <subcellularLocation>
        <location evidence="1">Cell membrane</location>
        <topology evidence="1">Multi-pass membrane protein</topology>
    </subcellularLocation>
</comment>
<keyword evidence="7 11" id="KW-1133">Transmembrane helix</keyword>
<evidence type="ECO:0000313" key="14">
    <source>
        <dbReference type="EMBL" id="MBB5888066.1"/>
    </source>
</evidence>
<feature type="transmembrane region" description="Helical" evidence="11">
    <location>
        <begin position="280"/>
        <end position="303"/>
    </location>
</feature>
<keyword evidence="5 10" id="KW-0132">Cell division</keyword>
<dbReference type="NCBIfam" id="NF038347">
    <property type="entry name" value="FtsX_Gpos"/>
    <property type="match status" value="1"/>
</dbReference>
<name>A0A841C296_9LACT</name>
<dbReference type="PANTHER" id="PTHR47755">
    <property type="entry name" value="CELL DIVISION PROTEIN FTSX"/>
    <property type="match status" value="1"/>
</dbReference>
<keyword evidence="9 10" id="KW-0131">Cell cycle</keyword>
<evidence type="ECO:0000256" key="11">
    <source>
        <dbReference type="SAM" id="Phobius"/>
    </source>
</evidence>
<evidence type="ECO:0000256" key="8">
    <source>
        <dbReference type="ARBA" id="ARBA00023136"/>
    </source>
</evidence>
<evidence type="ECO:0000256" key="10">
    <source>
        <dbReference type="PIRNR" id="PIRNR003097"/>
    </source>
</evidence>
<dbReference type="PIRSF" id="PIRSF003097">
    <property type="entry name" value="FtsX"/>
    <property type="match status" value="1"/>
</dbReference>
<dbReference type="Proteomes" id="UP000562464">
    <property type="component" value="Unassembled WGS sequence"/>
</dbReference>
<dbReference type="InterPro" id="IPR004513">
    <property type="entry name" value="FtsX"/>
</dbReference>
<feature type="domain" description="FtsX extracellular" evidence="13">
    <location>
        <begin position="60"/>
        <end position="166"/>
    </location>
</feature>
<keyword evidence="6 11" id="KW-0812">Transmembrane</keyword>
<dbReference type="AlphaFoldDB" id="A0A841C296"/>
<comment type="similarity">
    <text evidence="2 10">Belongs to the ABC-4 integral membrane protein family. FtsX subfamily.</text>
</comment>
<dbReference type="InterPro" id="IPR003838">
    <property type="entry name" value="ABC3_permease_C"/>
</dbReference>
<evidence type="ECO:0000256" key="2">
    <source>
        <dbReference type="ARBA" id="ARBA00007379"/>
    </source>
</evidence>
<evidence type="ECO:0000256" key="4">
    <source>
        <dbReference type="ARBA" id="ARBA00022475"/>
    </source>
</evidence>
<keyword evidence="8 10" id="KW-0472">Membrane</keyword>
<dbReference type="InterPro" id="IPR058204">
    <property type="entry name" value="FtsX_firmicutes-type"/>
</dbReference>
<dbReference type="EMBL" id="JACHHV010000013">
    <property type="protein sequence ID" value="MBB5888066.1"/>
    <property type="molecule type" value="Genomic_DNA"/>
</dbReference>
<dbReference type="RefSeq" id="WP_183539770.1">
    <property type="nucleotide sequence ID" value="NZ_JACHHV010000013.1"/>
</dbReference>
<feature type="transmembrane region" description="Helical" evidence="11">
    <location>
        <begin position="21"/>
        <end position="45"/>
    </location>
</feature>
<keyword evidence="15" id="KW-1185">Reference proteome</keyword>
<feature type="domain" description="ABC3 transporter permease C-terminal" evidence="12">
    <location>
        <begin position="189"/>
        <end position="309"/>
    </location>
</feature>
<sequence length="311" mass="35061">MIRIFFRHIWDSLKNLKRNGWMTVAAVSSVMITLTLVGVFMSVILNTTKLAGNLENNVRIVAYMKLDSHDQSKTIADPNDATKQIPNPNYQRIYNEVKAVKNVENLKFSSKEEQLKNLTDSLGSVWNLYKGDANPLYDAYIIRANDSKNVQQITTDIKKISDISDVNNGGVNTKQIFALSNNIQTYGGIFALLLVFVAMFLISNTIRITIMSRSREIQIMRLVGAKNSYIRWPFFLEGAWVGLLGAILPIVLMFFLYRIVYAGVQPSLTTQELYMYKPEVFLTTMSIGLVAIGVVIGSFGATISMRRYLKA</sequence>
<keyword evidence="4 10" id="KW-1003">Cell membrane</keyword>
<comment type="function">
    <text evidence="10">Part of the ABC transporter FtsEX involved in asymmetric cellular division facilitating the initiation of sporulation.</text>
</comment>
<accession>A0A841C296</accession>
<evidence type="ECO:0000256" key="5">
    <source>
        <dbReference type="ARBA" id="ARBA00022618"/>
    </source>
</evidence>
<evidence type="ECO:0000259" key="12">
    <source>
        <dbReference type="Pfam" id="PF02687"/>
    </source>
</evidence>
<evidence type="ECO:0000256" key="1">
    <source>
        <dbReference type="ARBA" id="ARBA00004651"/>
    </source>
</evidence>
<dbReference type="InterPro" id="IPR040690">
    <property type="entry name" value="FtsX_ECD"/>
</dbReference>
<dbReference type="Pfam" id="PF02687">
    <property type="entry name" value="FtsX"/>
    <property type="match status" value="1"/>
</dbReference>
<comment type="caution">
    <text evidence="14">The sequence shown here is derived from an EMBL/GenBank/DDBJ whole genome shotgun (WGS) entry which is preliminary data.</text>
</comment>
<gene>
    <name evidence="14" type="ORF">HNQ37_000956</name>
</gene>
<evidence type="ECO:0000256" key="9">
    <source>
        <dbReference type="ARBA" id="ARBA00023306"/>
    </source>
</evidence>
<evidence type="ECO:0000259" key="13">
    <source>
        <dbReference type="Pfam" id="PF18075"/>
    </source>
</evidence>
<feature type="transmembrane region" description="Helical" evidence="11">
    <location>
        <begin position="189"/>
        <end position="211"/>
    </location>
</feature>
<reference evidence="14 15" key="1">
    <citation type="submission" date="2020-08" db="EMBL/GenBank/DDBJ databases">
        <title>Genomic Encyclopedia of Type Strains, Phase IV (KMG-IV): sequencing the most valuable type-strain genomes for metagenomic binning, comparative biology and taxonomic classification.</title>
        <authorList>
            <person name="Goeker M."/>
        </authorList>
    </citation>
    <scope>NUCLEOTIDE SEQUENCE [LARGE SCALE GENOMIC DNA]</scope>
    <source>
        <strain evidence="14 15">DSM 14925</strain>
    </source>
</reference>
<dbReference type="PANTHER" id="PTHR47755:SF1">
    <property type="entry name" value="CELL DIVISION PROTEIN FTSX"/>
    <property type="match status" value="1"/>
</dbReference>